<comment type="caution">
    <text evidence="1">The sequence shown here is derived from an EMBL/GenBank/DDBJ whole genome shotgun (WGS) entry which is preliminary data.</text>
</comment>
<proteinExistence type="predicted"/>
<protein>
    <submittedName>
        <fullName evidence="1">Uncharacterized protein</fullName>
    </submittedName>
</protein>
<dbReference type="EMBL" id="JALJOV010000538">
    <property type="protein sequence ID" value="KAK9862923.1"/>
    <property type="molecule type" value="Genomic_DNA"/>
</dbReference>
<keyword evidence="2" id="KW-1185">Reference proteome</keyword>
<accession>A0AAW1T217</accession>
<dbReference type="Proteomes" id="UP001485043">
    <property type="component" value="Unassembled WGS sequence"/>
</dbReference>
<organism evidence="1 2">
    <name type="scientific">Apatococcus fuscideae</name>
    <dbReference type="NCBI Taxonomy" id="2026836"/>
    <lineage>
        <taxon>Eukaryota</taxon>
        <taxon>Viridiplantae</taxon>
        <taxon>Chlorophyta</taxon>
        <taxon>core chlorophytes</taxon>
        <taxon>Trebouxiophyceae</taxon>
        <taxon>Chlorellales</taxon>
        <taxon>Chlorellaceae</taxon>
        <taxon>Apatococcus</taxon>
    </lineage>
</organism>
<name>A0AAW1T217_9CHLO</name>
<evidence type="ECO:0000313" key="2">
    <source>
        <dbReference type="Proteomes" id="UP001485043"/>
    </source>
</evidence>
<gene>
    <name evidence="1" type="ORF">WJX84_000416</name>
</gene>
<reference evidence="1 2" key="1">
    <citation type="journal article" date="2024" name="Nat. Commun.">
        <title>Phylogenomics reveals the evolutionary origins of lichenization in chlorophyte algae.</title>
        <authorList>
            <person name="Puginier C."/>
            <person name="Libourel C."/>
            <person name="Otte J."/>
            <person name="Skaloud P."/>
            <person name="Haon M."/>
            <person name="Grisel S."/>
            <person name="Petersen M."/>
            <person name="Berrin J.G."/>
            <person name="Delaux P.M."/>
            <person name="Dal Grande F."/>
            <person name="Keller J."/>
        </authorList>
    </citation>
    <scope>NUCLEOTIDE SEQUENCE [LARGE SCALE GENOMIC DNA]</scope>
    <source>
        <strain evidence="1 2">SAG 2523</strain>
    </source>
</reference>
<evidence type="ECO:0000313" key="1">
    <source>
        <dbReference type="EMBL" id="KAK9862923.1"/>
    </source>
</evidence>
<sequence length="75" mass="8223">MEKRHGEAHATASLGHGSRDLRNQWSVRCVVIGERGGRPGVKQETTAAALGGHANVSDRKLWHTASFDARHRRLA</sequence>
<dbReference type="AlphaFoldDB" id="A0AAW1T217"/>